<dbReference type="GO" id="GO:0016020">
    <property type="term" value="C:membrane"/>
    <property type="evidence" value="ECO:0007669"/>
    <property type="project" value="TreeGrafter"/>
</dbReference>
<feature type="transmembrane region" description="Helical" evidence="2">
    <location>
        <begin position="39"/>
        <end position="56"/>
    </location>
</feature>
<dbReference type="InterPro" id="IPR036259">
    <property type="entry name" value="MFS_trans_sf"/>
</dbReference>
<sequence>MFVSTSFLPESPKWLISKARKQEAAEAIKFYHGDYVDSMILSWLTVLLFAPFRFLGTFAIDKFGRRPVVFIAAGIMFSKLIFMFTAQLLVFVGSATSVTLYMAVANEIMSELFSSTGVGAVGTLLIAELIPSTARVSIAQITLFLPMASILPMIILYPMINSIFGPAFYVPMIIVQPILVGYLYSTVMPLPEPQKSKQSQELTDVWADFKKQAKSVAPRGKRIIHETQAYQMYCDLPPDRKSLDSTVSDKLRTNTSQLSDTSHIATPLRIRNARNSDRLAFILARQNRYHQQEELLGGPHNVFRDKCPAFVVSTSETETEDEIENQTEISSEIVGSVSRLMAGSQGRVGHGCSTPLSKANFTLAPLRKLDVSAVIKFDPKGPKDVFVNFPVSLISEGRAVDDSGKAVINAHDPIDSGKVKEESTLTHEQSSKRDGTYVVSHDVHSGPVDSGIPNGTYTIEPAVVNSNKEVIPIIEKDSQPNVSKDSTEISGRKTTIEQREERVNLSRKKNTNSFLEDMNIDIASPGRALFNRRPAKKIRVLSKTPVRGKHERQNTVDDSMEVSIVMSEITPQASVNMGDESMVDPQSEPRRVTILQTPTRAPCTSRVIRRTPAVNKTTVEEMELKTPEAEKNMPLDFNPLLMSSETTVPILVTARSSERKSTLIKRSVDRLSRPRLHVDQRCRRNEDLELNKISPSRAHAQRLPTCIDTSTANQSKVIHNLLFIIFIIAVIVCCLGDDSFEEMEVTGAITPFQPIDPSRMVVPNPEKSGTVQRLQQTRLHKTSIAQKATLFMDDESSSCRREEMKFKRVMDRKYPNIRSDERAGSLAKINQSSVTTIIDEESVHSRHNIQEFQERVTTDREMSSIRSADKTRNVIIDYEQEDEELSTCTKHMSIDDASHTTPVAATVLSNYSKGNFSISDYNMVHQSNKLLSDSVCTTGTPNNSMKENRHIFITESDNDLQSISSKCYP</sequence>
<evidence type="ECO:0000256" key="2">
    <source>
        <dbReference type="SAM" id="Phobius"/>
    </source>
</evidence>
<dbReference type="Gene3D" id="1.20.1250.20">
    <property type="entry name" value="MFS general substrate transporter like domains"/>
    <property type="match status" value="1"/>
</dbReference>
<reference evidence="4" key="1">
    <citation type="submission" date="2016-11" db="UniProtKB">
        <authorList>
            <consortium name="WormBaseParasite"/>
        </authorList>
    </citation>
    <scope>IDENTIFICATION</scope>
</reference>
<feature type="region of interest" description="Disordered" evidence="1">
    <location>
        <begin position="414"/>
        <end position="436"/>
    </location>
</feature>
<protein>
    <submittedName>
        <fullName evidence="4">MFS domain-containing protein</fullName>
    </submittedName>
</protein>
<keyword evidence="2" id="KW-1133">Transmembrane helix</keyword>
<dbReference type="SUPFAM" id="SSF103473">
    <property type="entry name" value="MFS general substrate transporter"/>
    <property type="match status" value="1"/>
</dbReference>
<feature type="transmembrane region" description="Helical" evidence="2">
    <location>
        <begin position="68"/>
        <end position="92"/>
    </location>
</feature>
<dbReference type="PANTHER" id="PTHR23503">
    <property type="entry name" value="SOLUTE CARRIER FAMILY 2"/>
    <property type="match status" value="1"/>
</dbReference>
<name>A0A1I7XJR3_HETBA</name>
<dbReference type="AlphaFoldDB" id="A0A1I7XJR3"/>
<feature type="compositionally biased region" description="Basic and acidic residues" evidence="1">
    <location>
        <begin position="414"/>
        <end position="435"/>
    </location>
</feature>
<dbReference type="WBParaSite" id="Hba_17955">
    <property type="protein sequence ID" value="Hba_17955"/>
    <property type="gene ID" value="Hba_17955"/>
</dbReference>
<evidence type="ECO:0000313" key="3">
    <source>
        <dbReference type="Proteomes" id="UP000095283"/>
    </source>
</evidence>
<keyword evidence="3" id="KW-1185">Reference proteome</keyword>
<keyword evidence="2" id="KW-0812">Transmembrane</keyword>
<dbReference type="PANTHER" id="PTHR23503:SF34">
    <property type="entry name" value="MAJOR FACILITATOR SUPERFAMILY (MFS) PROFILE DOMAIN-CONTAINING PROTEIN"/>
    <property type="match status" value="1"/>
</dbReference>
<evidence type="ECO:0000313" key="4">
    <source>
        <dbReference type="WBParaSite" id="Hba_17955"/>
    </source>
</evidence>
<dbReference type="Proteomes" id="UP000095283">
    <property type="component" value="Unplaced"/>
</dbReference>
<organism evidence="3 4">
    <name type="scientific">Heterorhabditis bacteriophora</name>
    <name type="common">Entomopathogenic nematode worm</name>
    <dbReference type="NCBI Taxonomy" id="37862"/>
    <lineage>
        <taxon>Eukaryota</taxon>
        <taxon>Metazoa</taxon>
        <taxon>Ecdysozoa</taxon>
        <taxon>Nematoda</taxon>
        <taxon>Chromadorea</taxon>
        <taxon>Rhabditida</taxon>
        <taxon>Rhabditina</taxon>
        <taxon>Rhabditomorpha</taxon>
        <taxon>Strongyloidea</taxon>
        <taxon>Heterorhabditidae</taxon>
        <taxon>Heterorhabditis</taxon>
    </lineage>
</organism>
<proteinExistence type="predicted"/>
<dbReference type="InterPro" id="IPR045263">
    <property type="entry name" value="GLUT"/>
</dbReference>
<accession>A0A1I7XJR3</accession>
<feature type="transmembrane region" description="Helical" evidence="2">
    <location>
        <begin position="166"/>
        <end position="187"/>
    </location>
</feature>
<feature type="transmembrane region" description="Helical" evidence="2">
    <location>
        <begin position="142"/>
        <end position="160"/>
    </location>
</feature>
<dbReference type="GO" id="GO:0015149">
    <property type="term" value="F:hexose transmembrane transporter activity"/>
    <property type="evidence" value="ECO:0007669"/>
    <property type="project" value="TreeGrafter"/>
</dbReference>
<keyword evidence="2" id="KW-0472">Membrane</keyword>
<evidence type="ECO:0000256" key="1">
    <source>
        <dbReference type="SAM" id="MobiDB-lite"/>
    </source>
</evidence>